<dbReference type="Proteomes" id="UP000230423">
    <property type="component" value="Unassembled WGS sequence"/>
</dbReference>
<reference evidence="1 2" key="1">
    <citation type="submission" date="2015-09" db="EMBL/GenBank/DDBJ databases">
        <title>Draft genome of the parasitic nematode Teladorsagia circumcincta isolate WARC Sus (inbred).</title>
        <authorList>
            <person name="Mitreva M."/>
        </authorList>
    </citation>
    <scope>NUCLEOTIDE SEQUENCE [LARGE SCALE GENOMIC DNA]</scope>
    <source>
        <strain evidence="1 2">S</strain>
    </source>
</reference>
<gene>
    <name evidence="1" type="ORF">TELCIR_09701</name>
</gene>
<dbReference type="Gene3D" id="3.40.720.10">
    <property type="entry name" value="Alkaline Phosphatase, subunit A"/>
    <property type="match status" value="1"/>
</dbReference>
<dbReference type="GO" id="GO:0051267">
    <property type="term" value="F:CP2 mannose-ethanolamine phosphotransferase activity"/>
    <property type="evidence" value="ECO:0007669"/>
    <property type="project" value="TreeGrafter"/>
</dbReference>
<accession>A0A2G9UE50</accession>
<dbReference type="InterPro" id="IPR039527">
    <property type="entry name" value="PIGG/GPI7"/>
</dbReference>
<dbReference type="OrthoDB" id="272139at2759"/>
<dbReference type="PANTHER" id="PTHR23072:SF0">
    <property type="entry name" value="GPI ETHANOLAMINE PHOSPHATE TRANSFERASE 2"/>
    <property type="match status" value="1"/>
</dbReference>
<keyword evidence="2" id="KW-1185">Reference proteome</keyword>
<name>A0A2G9UE50_TELCI</name>
<dbReference type="SUPFAM" id="SSF53649">
    <property type="entry name" value="Alkaline phosphatase-like"/>
    <property type="match status" value="1"/>
</dbReference>
<dbReference type="InterPro" id="IPR017850">
    <property type="entry name" value="Alkaline_phosphatase_core_sf"/>
</dbReference>
<evidence type="ECO:0000313" key="1">
    <source>
        <dbReference type="EMBL" id="PIO68507.1"/>
    </source>
</evidence>
<dbReference type="GO" id="GO:0006506">
    <property type="term" value="P:GPI anchor biosynthetic process"/>
    <property type="evidence" value="ECO:0007669"/>
    <property type="project" value="InterPro"/>
</dbReference>
<proteinExistence type="predicted"/>
<dbReference type="PANTHER" id="PTHR23072">
    <property type="entry name" value="PHOSPHATIDYLINOSITOL GLYCAN-RELATED"/>
    <property type="match status" value="1"/>
</dbReference>
<dbReference type="GO" id="GO:0005789">
    <property type="term" value="C:endoplasmic reticulum membrane"/>
    <property type="evidence" value="ECO:0007669"/>
    <property type="project" value="TreeGrafter"/>
</dbReference>
<evidence type="ECO:0000313" key="2">
    <source>
        <dbReference type="Proteomes" id="UP000230423"/>
    </source>
</evidence>
<sequence length="239" mass="26028">MLCSTMIFEELRRLTAPEESSVDNNVTRHLDSVLRNCSWDVLVLHYLGLDHSSGFADLRIILGPAHLGHSLGSQSPEIKMKLKEMDGIAQQVFNIVSAQYPLLLVVVGDHGMTNAGNHGGGTEAETHVPMVFLHSTANVTKRGNVKDLKSVEQVDFATTLPFFLRVPIPSSSVGLSLIPQLASQWLLSDSTVFSSAFQSAVHFSKFVDGGFAFLDVYIKAEDSKIDSNSDAGVMCKNHV</sequence>
<dbReference type="AlphaFoldDB" id="A0A2G9UE50"/>
<dbReference type="EMBL" id="KZ347071">
    <property type="protein sequence ID" value="PIO68507.1"/>
    <property type="molecule type" value="Genomic_DNA"/>
</dbReference>
<organism evidence="1 2">
    <name type="scientific">Teladorsagia circumcincta</name>
    <name type="common">Brown stomach worm</name>
    <name type="synonym">Ostertagia circumcincta</name>
    <dbReference type="NCBI Taxonomy" id="45464"/>
    <lineage>
        <taxon>Eukaryota</taxon>
        <taxon>Metazoa</taxon>
        <taxon>Ecdysozoa</taxon>
        <taxon>Nematoda</taxon>
        <taxon>Chromadorea</taxon>
        <taxon>Rhabditida</taxon>
        <taxon>Rhabditina</taxon>
        <taxon>Rhabditomorpha</taxon>
        <taxon>Strongyloidea</taxon>
        <taxon>Trichostrongylidae</taxon>
        <taxon>Teladorsagia</taxon>
    </lineage>
</organism>
<evidence type="ECO:0008006" key="3">
    <source>
        <dbReference type="Google" id="ProtNLM"/>
    </source>
</evidence>
<protein>
    <recommendedName>
        <fullName evidence="3">GPI ethanolamine phosphate transferase 2</fullName>
    </recommendedName>
</protein>